<dbReference type="EMBL" id="HBGZ01020731">
    <property type="protein sequence ID" value="CAD9614207.1"/>
    <property type="molecule type" value="Transcribed_RNA"/>
</dbReference>
<dbReference type="SUPFAM" id="SSF52266">
    <property type="entry name" value="SGNH hydrolase"/>
    <property type="match status" value="1"/>
</dbReference>
<organism evidence="2">
    <name type="scientific">Skeletonema marinoi</name>
    <dbReference type="NCBI Taxonomy" id="267567"/>
    <lineage>
        <taxon>Eukaryota</taxon>
        <taxon>Sar</taxon>
        <taxon>Stramenopiles</taxon>
        <taxon>Ochrophyta</taxon>
        <taxon>Bacillariophyta</taxon>
        <taxon>Coscinodiscophyceae</taxon>
        <taxon>Thalassiosirophycidae</taxon>
        <taxon>Thalassiosirales</taxon>
        <taxon>Skeletonemataceae</taxon>
        <taxon>Skeletonema</taxon>
        <taxon>Skeletonema marinoi-dohrnii complex</taxon>
    </lineage>
</organism>
<proteinExistence type="predicted"/>
<reference evidence="2" key="1">
    <citation type="submission" date="2021-01" db="EMBL/GenBank/DDBJ databases">
        <authorList>
            <person name="Corre E."/>
            <person name="Pelletier E."/>
            <person name="Niang G."/>
            <person name="Scheremetjew M."/>
            <person name="Finn R."/>
            <person name="Kale V."/>
            <person name="Holt S."/>
            <person name="Cochrane G."/>
            <person name="Meng A."/>
            <person name="Brown T."/>
            <person name="Cohen L."/>
        </authorList>
    </citation>
    <scope>NUCLEOTIDE SEQUENCE</scope>
    <source>
        <strain evidence="2">SM1012Den-03</strain>
    </source>
</reference>
<dbReference type="EMBL" id="HBGZ01020730">
    <property type="protein sequence ID" value="CAD9614205.1"/>
    <property type="molecule type" value="Transcribed_RNA"/>
</dbReference>
<evidence type="ECO:0000313" key="1">
    <source>
        <dbReference type="EMBL" id="CAD9614205.1"/>
    </source>
</evidence>
<evidence type="ECO:0008006" key="3">
    <source>
        <dbReference type="Google" id="ProtNLM"/>
    </source>
</evidence>
<gene>
    <name evidence="1" type="ORF">SMAR0320_LOCUS14899</name>
    <name evidence="2" type="ORF">SMAR0320_LOCUS14900</name>
</gene>
<accession>A0A6U3X1J4</accession>
<protein>
    <recommendedName>
        <fullName evidence="3">SGNH domain-containing protein</fullName>
    </recommendedName>
</protein>
<dbReference type="AlphaFoldDB" id="A0A6U3X1J4"/>
<sequence>MMPPHPLTLFKRKQTNNTSPTSVNANLITTDHNHIENKQQQTNMHSNRISTIQKMRYIWICIAITTLFALRLLKVQNLKIEQTTIAPDILSNEKESSTNNDHQVVVIVDAPPIQPRVRFIPYPHKTLGSGASVQCQWETRHNIPINDTSTTLLDFTQQSAYTEGICIPPTLNNTIHIFSSAEAIQCLSSEIQQRDIRVILSGDSYMRQLYIGLTDILLSKHISDDKEIIENVQRSKMLSTARYWMKKRHETNATFPFVQYQCEDECYGKNSLDVCSQCISSFSGNTTNNNRGNDDDVWVVGVGVHTYARAKRQVDIAVQHIQQFLNTEQEHNRTIYVSPPQYFHREDYPTQSINMERLYRGLLPHVAPENAAHPFLDVFELTQSCTMENCTYDGGHRSRYVNRWKAQLLLNMLCEVR</sequence>
<name>A0A6U3X1J4_9STRA</name>
<evidence type="ECO:0000313" key="2">
    <source>
        <dbReference type="EMBL" id="CAD9614207.1"/>
    </source>
</evidence>